<dbReference type="InterPro" id="IPR000757">
    <property type="entry name" value="Beta-glucanase-like"/>
</dbReference>
<keyword evidence="4" id="KW-1185">Reference proteome</keyword>
<name>A0A5J6GTM5_STRKN</name>
<evidence type="ECO:0000256" key="1">
    <source>
        <dbReference type="SAM" id="MobiDB-lite"/>
    </source>
</evidence>
<evidence type="ECO:0000313" key="4">
    <source>
        <dbReference type="Proteomes" id="UP000325529"/>
    </source>
</evidence>
<dbReference type="PROSITE" id="PS51762">
    <property type="entry name" value="GH16_2"/>
    <property type="match status" value="1"/>
</dbReference>
<sequence length="328" mass="35434">MTRRESVFFRALAAPSPRSAPVEAARPRGDVMRDRAPARPRRRVAVALLCACALSSAAIPAGAASGSADPSLVDPATPSGVQPVGTDGRRADTQALVFSDEFDGATVSTARWTARDQERSGAAAGDRWWYKPANVRTDNKGALAIDVQKLAANQFSGGRIDSQGKFDYTYGTLEARVHTPVKTNGHLAAVWLQADAGLTPGGAVDGTARDGAEIDVTETNYQADKYSATLHWDGYGADHQSSGAVANAPGLHGTWYHTFGLQWTPTQLRFLYDGAVVRTVTDPELISQVKEFPILSHEVLDNWADGSVHDEVFDWNSTMYVDYVRVWQ</sequence>
<dbReference type="Pfam" id="PF00722">
    <property type="entry name" value="Glyco_hydro_16"/>
    <property type="match status" value="1"/>
</dbReference>
<evidence type="ECO:0000259" key="2">
    <source>
        <dbReference type="PROSITE" id="PS51762"/>
    </source>
</evidence>
<dbReference type="InterPro" id="IPR013320">
    <property type="entry name" value="ConA-like_dom_sf"/>
</dbReference>
<dbReference type="KEGG" id="ska:CP970_40485"/>
<dbReference type="AlphaFoldDB" id="A0A5J6GTM5"/>
<organism evidence="3 4">
    <name type="scientific">Streptomyces kanamyceticus</name>
    <dbReference type="NCBI Taxonomy" id="1967"/>
    <lineage>
        <taxon>Bacteria</taxon>
        <taxon>Bacillati</taxon>
        <taxon>Actinomycetota</taxon>
        <taxon>Actinomycetes</taxon>
        <taxon>Kitasatosporales</taxon>
        <taxon>Streptomycetaceae</taxon>
        <taxon>Streptomyces</taxon>
    </lineage>
</organism>
<dbReference type="InterPro" id="IPR050546">
    <property type="entry name" value="Glycosyl_Hydrlase_16"/>
</dbReference>
<dbReference type="Gene3D" id="2.60.120.200">
    <property type="match status" value="1"/>
</dbReference>
<dbReference type="GO" id="GO:0004553">
    <property type="term" value="F:hydrolase activity, hydrolyzing O-glycosyl compounds"/>
    <property type="evidence" value="ECO:0007669"/>
    <property type="project" value="InterPro"/>
</dbReference>
<dbReference type="PANTHER" id="PTHR10963:SF24">
    <property type="entry name" value="GLYCOSIDASE C21B10.07-RELATED"/>
    <property type="match status" value="1"/>
</dbReference>
<feature type="region of interest" description="Disordered" evidence="1">
    <location>
        <begin position="64"/>
        <end position="87"/>
    </location>
</feature>
<dbReference type="EMBL" id="CP023699">
    <property type="protein sequence ID" value="QEU96386.1"/>
    <property type="molecule type" value="Genomic_DNA"/>
</dbReference>
<keyword evidence="3" id="KW-0378">Hydrolase</keyword>
<accession>A0A5J6GTM5</accession>
<dbReference type="CDD" id="cd08023">
    <property type="entry name" value="GH16_laminarinase_like"/>
    <property type="match status" value="1"/>
</dbReference>
<dbReference type="SUPFAM" id="SSF49899">
    <property type="entry name" value="Concanavalin A-like lectins/glucanases"/>
    <property type="match status" value="1"/>
</dbReference>
<feature type="domain" description="GH16" evidence="2">
    <location>
        <begin position="77"/>
        <end position="328"/>
    </location>
</feature>
<dbReference type="GO" id="GO:0009251">
    <property type="term" value="P:glucan catabolic process"/>
    <property type="evidence" value="ECO:0007669"/>
    <property type="project" value="TreeGrafter"/>
</dbReference>
<dbReference type="Proteomes" id="UP000325529">
    <property type="component" value="Chromosome"/>
</dbReference>
<gene>
    <name evidence="3" type="ORF">CP970_40485</name>
</gene>
<proteinExistence type="predicted"/>
<evidence type="ECO:0000313" key="3">
    <source>
        <dbReference type="EMBL" id="QEU96386.1"/>
    </source>
</evidence>
<protein>
    <submittedName>
        <fullName evidence="3">Glycoside hydrolase family 16 protein</fullName>
    </submittedName>
</protein>
<reference evidence="3 4" key="1">
    <citation type="submission" date="2017-09" db="EMBL/GenBank/DDBJ databases">
        <authorList>
            <person name="Lee N."/>
            <person name="Cho B.-K."/>
        </authorList>
    </citation>
    <scope>NUCLEOTIDE SEQUENCE [LARGE SCALE GENOMIC DNA]</scope>
    <source>
        <strain evidence="3 4">ATCC 12853</strain>
    </source>
</reference>
<dbReference type="PANTHER" id="PTHR10963">
    <property type="entry name" value="GLYCOSYL HYDROLASE-RELATED"/>
    <property type="match status" value="1"/>
</dbReference>